<protein>
    <submittedName>
        <fullName evidence="1">Uncharacterized protein</fullName>
    </submittedName>
</protein>
<evidence type="ECO:0000313" key="1">
    <source>
        <dbReference type="EMBL" id="AEW92270.1"/>
    </source>
</evidence>
<reference evidence="2" key="1">
    <citation type="journal article" date="2012" name="J. Bacteriol.">
        <title>Complete genome sequence of Klebsiella pneumoniae subsp. pneumoniae HS11286, a multidrug-resistant strain isolated from human sputum.</title>
        <authorList>
            <person name="Liu P."/>
            <person name="Li P."/>
            <person name="Jiang X."/>
            <person name="Bi D."/>
            <person name="Xie Y."/>
            <person name="Tai C."/>
            <person name="Deng Z."/>
            <person name="Rajakumar K."/>
            <person name="Ou H.Y."/>
        </authorList>
    </citation>
    <scope>NUCLEOTIDE SEQUENCE [LARGE SCALE GENOMIC DNA]</scope>
    <source>
        <strain evidence="2">HS11286</strain>
        <plasmid evidence="2">pKPHS3</plasmid>
    </source>
</reference>
<gene>
    <name evidence="1" type="ordered locus">KPHS_p300610</name>
</gene>
<organism evidence="1 2">
    <name type="scientific">Klebsiella pneumoniae subsp. pneumoniae (strain HS11286)</name>
    <dbReference type="NCBI Taxonomy" id="1125630"/>
    <lineage>
        <taxon>Bacteria</taxon>
        <taxon>Pseudomonadati</taxon>
        <taxon>Pseudomonadota</taxon>
        <taxon>Gammaproteobacteria</taxon>
        <taxon>Enterobacterales</taxon>
        <taxon>Enterobacteriaceae</taxon>
        <taxon>Klebsiella/Raoultella group</taxon>
        <taxon>Klebsiella</taxon>
        <taxon>Klebsiella pneumoniae complex</taxon>
    </lineage>
</organism>
<dbReference type="HOGENOM" id="CLU_2409393_0_0_6"/>
<dbReference type="EMBL" id="CP003225">
    <property type="protein sequence ID" value="AEW92270.1"/>
    <property type="molecule type" value="Genomic_DNA"/>
</dbReference>
<geneLocation type="plasmid" evidence="1 2">
    <name>pKPHS3</name>
</geneLocation>
<dbReference type="KEGG" id="kpm:KPHS_p300610"/>
<keyword evidence="2" id="KW-1185">Reference proteome</keyword>
<dbReference type="RefSeq" id="WP_001952691.1">
    <property type="nucleotide sequence ID" value="NC_016839.1"/>
</dbReference>
<dbReference type="GeneID" id="11817805"/>
<name>A0A0H3H1U3_KLEPH</name>
<dbReference type="RefSeq" id="YP_005221010.1">
    <property type="nucleotide sequence ID" value="NC_016839.1"/>
</dbReference>
<proteinExistence type="predicted"/>
<accession>A0A0H3H1U3</accession>
<evidence type="ECO:0000313" key="2">
    <source>
        <dbReference type="Proteomes" id="UP000007841"/>
    </source>
</evidence>
<sequence length="92" mass="9813">MDTDTKPAAFSGCRHAGGFHRMVELVNTYGYPLDEMASGLGQPNAARMTLEQEDAEVFFQCLHAGADAGLCNAERVGGVTEVEIFGDSESVN</sequence>
<dbReference type="Proteomes" id="UP000007841">
    <property type="component" value="Plasmid pKPHS3"/>
</dbReference>
<dbReference type="AlphaFoldDB" id="A0A0H3H1U3"/>
<keyword evidence="1" id="KW-0614">Plasmid</keyword>